<dbReference type="PANTHER" id="PTHR30071:SF1">
    <property type="entry name" value="CYTOCHROME B_B6 PROTEIN-RELATED"/>
    <property type="match status" value="1"/>
</dbReference>
<reference evidence="9" key="1">
    <citation type="submission" date="2022-10" db="EMBL/GenBank/DDBJ databases">
        <authorList>
            <person name="Yu W.X."/>
        </authorList>
    </citation>
    <scope>NUCLEOTIDE SEQUENCE</scope>
    <source>
        <strain evidence="9">AAT</strain>
    </source>
</reference>
<dbReference type="Pfam" id="PF01578">
    <property type="entry name" value="Cytochrom_C_asm"/>
    <property type="match status" value="1"/>
</dbReference>
<evidence type="ECO:0000256" key="2">
    <source>
        <dbReference type="ARBA" id="ARBA00022692"/>
    </source>
</evidence>
<dbReference type="Pfam" id="PF05140">
    <property type="entry name" value="ResB"/>
    <property type="match status" value="2"/>
</dbReference>
<keyword evidence="3" id="KW-0201">Cytochrome c-type biogenesis</keyword>
<feature type="transmembrane region" description="Helical" evidence="6">
    <location>
        <begin position="886"/>
        <end position="910"/>
    </location>
</feature>
<comment type="caution">
    <text evidence="9">The sequence shown here is derived from an EMBL/GenBank/DDBJ whole genome shotgun (WGS) entry which is preliminary data.</text>
</comment>
<feature type="transmembrane region" description="Helical" evidence="6">
    <location>
        <begin position="846"/>
        <end position="874"/>
    </location>
</feature>
<proteinExistence type="predicted"/>
<keyword evidence="4 6" id="KW-1133">Transmembrane helix</keyword>
<feature type="domain" description="ResB-like" evidence="8">
    <location>
        <begin position="75"/>
        <end position="116"/>
    </location>
</feature>
<feature type="transmembrane region" description="Helical" evidence="6">
    <location>
        <begin position="753"/>
        <end position="774"/>
    </location>
</feature>
<evidence type="ECO:0000256" key="5">
    <source>
        <dbReference type="ARBA" id="ARBA00023136"/>
    </source>
</evidence>
<feature type="transmembrane region" description="Helical" evidence="6">
    <location>
        <begin position="716"/>
        <end position="741"/>
    </location>
</feature>
<gene>
    <name evidence="9" type="primary">ccsA</name>
    <name evidence="9" type="ORF">OM075_05030</name>
</gene>
<keyword evidence="2 6" id="KW-0812">Transmembrane</keyword>
<dbReference type="InterPro" id="IPR007816">
    <property type="entry name" value="ResB-like_domain"/>
</dbReference>
<evidence type="ECO:0000256" key="3">
    <source>
        <dbReference type="ARBA" id="ARBA00022748"/>
    </source>
</evidence>
<feature type="transmembrane region" description="Helical" evidence="6">
    <location>
        <begin position="43"/>
        <end position="64"/>
    </location>
</feature>
<feature type="transmembrane region" description="Helical" evidence="6">
    <location>
        <begin position="930"/>
        <end position="948"/>
    </location>
</feature>
<feature type="transmembrane region" description="Helical" evidence="6">
    <location>
        <begin position="786"/>
        <end position="802"/>
    </location>
</feature>
<dbReference type="Proteomes" id="UP001209229">
    <property type="component" value="Unassembled WGS sequence"/>
</dbReference>
<feature type="domain" description="ResB-like" evidence="8">
    <location>
        <begin position="339"/>
        <end position="417"/>
    </location>
</feature>
<feature type="transmembrane region" description="Helical" evidence="6">
    <location>
        <begin position="12"/>
        <end position="31"/>
    </location>
</feature>
<evidence type="ECO:0000256" key="6">
    <source>
        <dbReference type="SAM" id="Phobius"/>
    </source>
</evidence>
<dbReference type="InterPro" id="IPR002541">
    <property type="entry name" value="Cyt_c_assembly"/>
</dbReference>
<feature type="domain" description="Cytochrome c assembly protein" evidence="7">
    <location>
        <begin position="780"/>
        <end position="983"/>
    </location>
</feature>
<protein>
    <submittedName>
        <fullName evidence="9">Cytochrome c biogenesis protein CcsA</fullName>
    </submittedName>
</protein>
<feature type="transmembrane region" description="Helical" evidence="6">
    <location>
        <begin position="955"/>
        <end position="975"/>
    </location>
</feature>
<dbReference type="AlphaFoldDB" id="A0AAE3SDV0"/>
<name>A0AAE3SDV0_9BACT</name>
<keyword evidence="10" id="KW-1185">Reference proteome</keyword>
<dbReference type="InterPro" id="IPR045062">
    <property type="entry name" value="Cyt_c_biogenesis_CcsA/CcmC"/>
</dbReference>
<keyword evidence="5 6" id="KW-0472">Membrane</keyword>
<evidence type="ECO:0000256" key="4">
    <source>
        <dbReference type="ARBA" id="ARBA00022989"/>
    </source>
</evidence>
<dbReference type="EMBL" id="JAPDPJ010000006">
    <property type="protein sequence ID" value="MCW3785818.1"/>
    <property type="molecule type" value="Genomic_DNA"/>
</dbReference>
<feature type="transmembrane region" description="Helical" evidence="6">
    <location>
        <begin position="468"/>
        <end position="486"/>
    </location>
</feature>
<feature type="transmembrane region" description="Helical" evidence="6">
    <location>
        <begin position="807"/>
        <end position="826"/>
    </location>
</feature>
<dbReference type="RefSeq" id="WP_301189389.1">
    <property type="nucleotide sequence ID" value="NZ_JAPDPJ010000006.1"/>
</dbReference>
<evidence type="ECO:0000313" key="9">
    <source>
        <dbReference type="EMBL" id="MCW3785818.1"/>
    </source>
</evidence>
<accession>A0AAE3SDV0</accession>
<feature type="transmembrane region" description="Helical" evidence="6">
    <location>
        <begin position="424"/>
        <end position="447"/>
    </location>
</feature>
<evidence type="ECO:0000259" key="7">
    <source>
        <dbReference type="Pfam" id="PF01578"/>
    </source>
</evidence>
<dbReference type="PANTHER" id="PTHR30071">
    <property type="entry name" value="HEME EXPORTER PROTEIN C"/>
    <property type="match status" value="1"/>
</dbReference>
<evidence type="ECO:0000259" key="8">
    <source>
        <dbReference type="Pfam" id="PF05140"/>
    </source>
</evidence>
<feature type="transmembrane region" description="Helical" evidence="6">
    <location>
        <begin position="995"/>
        <end position="1013"/>
    </location>
</feature>
<comment type="subcellular location">
    <subcellularLocation>
        <location evidence="1">Membrane</location>
        <topology evidence="1">Multi-pass membrane protein</topology>
    </subcellularLocation>
</comment>
<dbReference type="GO" id="GO:0017004">
    <property type="term" value="P:cytochrome complex assembly"/>
    <property type="evidence" value="ECO:0007669"/>
    <property type="project" value="UniProtKB-KW"/>
</dbReference>
<evidence type="ECO:0000313" key="10">
    <source>
        <dbReference type="Proteomes" id="UP001209229"/>
    </source>
</evidence>
<sequence length="1024" mass="116075">MKKILKYLSAPYLFISLLIILAVSMGLATFVENDFGTNAAKALIYNTWWFEFLFVFLGVNLLLNVLKPYMYAKGKLAILIFHLSFLIIVIGAAITRYVGYEGIMHIREGQSTDEFLSAQTYISGKIEMAGESVFFEKEVFMSEKSKGYFSLKTDLSGKNISIKSVDYIEQTSFIPQESEFGNPYVTLVISEKQYGRQNVGLFLGEKVKVGDYLISFGEDSVADFCFYQKNGQLMFTSKHDVSITNMAANKKEELDLTAPQVFKDRVLYTTNDILIVQTKYLEHAELMPVRAQMGAQGDFMETVVLEVDVDGKTEKLFVSGNQGALGETKDIKVGDLKITVSYGAKVLKIPFKLHLNEFQLDRYPGSESPSSFASEVTLLDEKESKKADFRIFMNNILSYKGYRFYQSYYDKDEKGTFLSVNKDYWGTTITYTGYLLMAIFMLLSLVASKSRFRFLTRKIKDIQLQKKSLILIGLFFTGTLMFGQDINDVSKISQQQAEEFGQLWVQDHGGRIKPMNSMNGEILRKLVKHNTFKGYSADWVVLNILVYPELWDNIPMITIKTESIKQAVGNTEKKAAFNDFFTDKETYKLGKEVDIAYRTRPSDRTKEQNDLIKIDEQVNVYYMAKTGKFLHLFPLPNDKNSEWVMPGGKSELLSDEEGLFVRSIVGEYLNTLKNGDHTETSKYIGAIKKYQQRYGADVLPGETVKKLEILYNKSNIFLMIAPVLFIIGVILLLFQFVYLFLPHKSSGIVNKSGLILTAVGFLVCTVGLAMRWYISGHAPWSNSYESMLYIAWSMLLAGLIFAKKSPIVLSVAAIFSGIVLLVSHLTWMNPEITPLVPVLKSYWLTIHVAVIVASYGFLGLGAFLAFFNLILIGLRKSGDKNLDLTIVELSAIIEMGLTVGLYLMTIGSFLGGVWANESWGRYWGWDPKETWSLVTIIVYAVILHLRFIPYLKDVVTFNIASLLGFFSILMTYLGVNYYLAGMHSYAKGDPVPIPSFVYYLVITILVVVFNAWYHSQKSPRKLEW</sequence>
<organism evidence="9 10">
    <name type="scientific">Plebeiibacterium sediminum</name>
    <dbReference type="NCBI Taxonomy" id="2992112"/>
    <lineage>
        <taxon>Bacteria</taxon>
        <taxon>Pseudomonadati</taxon>
        <taxon>Bacteroidota</taxon>
        <taxon>Bacteroidia</taxon>
        <taxon>Marinilabiliales</taxon>
        <taxon>Marinilabiliaceae</taxon>
        <taxon>Plebeiibacterium</taxon>
    </lineage>
</organism>
<feature type="transmembrane region" description="Helical" evidence="6">
    <location>
        <begin position="76"/>
        <end position="98"/>
    </location>
</feature>
<evidence type="ECO:0000256" key="1">
    <source>
        <dbReference type="ARBA" id="ARBA00004141"/>
    </source>
</evidence>
<dbReference type="GO" id="GO:0020037">
    <property type="term" value="F:heme binding"/>
    <property type="evidence" value="ECO:0007669"/>
    <property type="project" value="InterPro"/>
</dbReference>
<dbReference type="GO" id="GO:0005886">
    <property type="term" value="C:plasma membrane"/>
    <property type="evidence" value="ECO:0007669"/>
    <property type="project" value="TreeGrafter"/>
</dbReference>